<dbReference type="EMBL" id="MF417891">
    <property type="protein sequence ID" value="ASN69504.1"/>
    <property type="molecule type" value="Genomic_DNA"/>
</dbReference>
<evidence type="ECO:0000259" key="15">
    <source>
        <dbReference type="PROSITE" id="PS51781"/>
    </source>
</evidence>
<dbReference type="GO" id="GO:0001897">
    <property type="term" value="P:symbiont-mediated cytolysis of host cell"/>
    <property type="evidence" value="ECO:0007669"/>
    <property type="project" value="UniProtKB-ARBA"/>
</dbReference>
<dbReference type="SMART" id="SM00287">
    <property type="entry name" value="SH3b"/>
    <property type="match status" value="1"/>
</dbReference>
<evidence type="ECO:0000256" key="10">
    <source>
        <dbReference type="ARBA" id="ARBA00022837"/>
    </source>
</evidence>
<reference evidence="16" key="1">
    <citation type="submission" date="2017-06" db="EMBL/GenBank/DDBJ databases">
        <title>Novel phages from South African skin metaviromes.</title>
        <authorList>
            <person name="van Zyl L.J."/>
            <person name="Abrahams Y."/>
            <person name="Stander E.A."/>
            <person name="Kirby B.M."/>
            <person name="Clavaud C."/>
            <person name="Farcet C."/>
            <person name="Breton L."/>
            <person name="Trindade M.I."/>
        </authorList>
    </citation>
    <scope>NUCLEOTIDE SEQUENCE</scope>
</reference>
<evidence type="ECO:0000313" key="16">
    <source>
        <dbReference type="EMBL" id="ASN69504.1"/>
    </source>
</evidence>
<evidence type="ECO:0000256" key="8">
    <source>
        <dbReference type="ARBA" id="ARBA00022723"/>
    </source>
</evidence>
<keyword evidence="10" id="KW-0106">Calcium</keyword>
<accession>A0A2H4J2Z6</accession>
<dbReference type="PROSITE" id="PS50911">
    <property type="entry name" value="CHAP"/>
    <property type="match status" value="1"/>
</dbReference>
<dbReference type="PROSITE" id="PS51781">
    <property type="entry name" value="SH3B"/>
    <property type="match status" value="1"/>
</dbReference>
<keyword evidence="5" id="KW-0929">Antimicrobial</keyword>
<keyword evidence="7" id="KW-0645">Protease</keyword>
<proteinExistence type="inferred from homology"/>
<dbReference type="GO" id="GO:0042742">
    <property type="term" value="P:defense response to bacterium"/>
    <property type="evidence" value="ECO:0007669"/>
    <property type="project" value="UniProtKB-KW"/>
</dbReference>
<dbReference type="InterPro" id="IPR003646">
    <property type="entry name" value="SH3-like_bac-type"/>
</dbReference>
<comment type="cofactor">
    <cofactor evidence="2">
        <name>Zn(2+)</name>
        <dbReference type="ChEBI" id="CHEBI:29105"/>
    </cofactor>
</comment>
<dbReference type="Pfam" id="PF01510">
    <property type="entry name" value="Amidase_2"/>
    <property type="match status" value="1"/>
</dbReference>
<dbReference type="Pfam" id="PF08460">
    <property type="entry name" value="SH3_5"/>
    <property type="match status" value="1"/>
</dbReference>
<keyword evidence="6" id="KW-0081">Bacteriolytic enzyme</keyword>
<dbReference type="InterPro" id="IPR036505">
    <property type="entry name" value="Amidase/PGRP_sf"/>
</dbReference>
<keyword evidence="9" id="KW-0862">Zinc</keyword>
<dbReference type="Gene3D" id="3.40.80.10">
    <property type="entry name" value="Peptidoglycan recognition protein-like"/>
    <property type="match status" value="1"/>
</dbReference>
<dbReference type="InterPro" id="IPR038765">
    <property type="entry name" value="Papain-like_cys_pep_sf"/>
</dbReference>
<name>A0A2H4J2Z6_9CAUD</name>
<evidence type="ECO:0000256" key="7">
    <source>
        <dbReference type="ARBA" id="ARBA00022670"/>
    </source>
</evidence>
<comment type="similarity">
    <text evidence="3">Belongs to the N-acetylmuramoyl-L-alanine amidase 2 family.</text>
</comment>
<comment type="catalytic activity">
    <reaction evidence="1">
        <text>Hydrolyzes the link between N-acetylmuramoyl residues and L-amino acid residues in certain cell-wall glycopeptides.</text>
        <dbReference type="EC" id="3.5.1.28"/>
    </reaction>
</comment>
<keyword evidence="7" id="KW-0378">Hydrolase</keyword>
<evidence type="ECO:0000259" key="14">
    <source>
        <dbReference type="PROSITE" id="PS50911"/>
    </source>
</evidence>
<dbReference type="Gene3D" id="2.30.30.40">
    <property type="entry name" value="SH3 Domains"/>
    <property type="match status" value="1"/>
</dbReference>
<evidence type="ECO:0000256" key="11">
    <source>
        <dbReference type="ARBA" id="ARBA00023268"/>
    </source>
</evidence>
<evidence type="ECO:0000256" key="9">
    <source>
        <dbReference type="ARBA" id="ARBA00022833"/>
    </source>
</evidence>
<feature type="domain" description="Peptidase C51" evidence="14">
    <location>
        <begin position="7"/>
        <end position="144"/>
    </location>
</feature>
<dbReference type="GO" id="GO:0009253">
    <property type="term" value="P:peptidoglycan catabolic process"/>
    <property type="evidence" value="ECO:0007669"/>
    <property type="project" value="InterPro"/>
</dbReference>
<dbReference type="GO" id="GO:0046872">
    <property type="term" value="F:metal ion binding"/>
    <property type="evidence" value="ECO:0007669"/>
    <property type="project" value="UniProtKB-KW"/>
</dbReference>
<keyword evidence="11" id="KW-0511">Multifunctional enzyme</keyword>
<sequence length="477" mass="53834">MVVNLTEKEAIDYIYSLEGKGWDFDGVYGWQCFDLANMYWYKLFGHGLKGEGAADIPNVNDFKGEATVYQNTPEFKAKPGDVVIFNRNYGGGYGHVAIVLDGNHDGSYNSFVSLDQNWYGGGLAKTEIAQRIVHNYDFPMWFIRPKYKTKTQSRSTQSPTLEKKKVTVKKKRKARKLKYIQDYVTGYNLPKRGHNPKGIVIHNDAGSIEATAEGYRNGLVNAPLSRLEAGIAHSYISGNTVWQALDESQIGWHTANQSGNKSYYGVEVCQSIGADDKTFLQNEQAAFQECARLLKKWGLPANRNTIRLHCEFVSTSCPHRSSELHTGFDPVTQGLLPKNKQLKLKDYFIKQIRSYMNGDIPVATVVKRTSASSNTKSTVAGAWKRNSYGSWYMSEKARFTNGNQPIAVRTVGPFRSCPYAYDFQPGGYCDYDEVILQDEHVWIGYDWEGQRYYLPIREWNGVAPPNQGLGDLWGTIS</sequence>
<dbReference type="GO" id="GO:0008745">
    <property type="term" value="F:N-acetylmuramoyl-L-alanine amidase activity"/>
    <property type="evidence" value="ECO:0007669"/>
    <property type="project" value="UniProtKB-EC"/>
</dbReference>
<dbReference type="SUPFAM" id="SSF55846">
    <property type="entry name" value="N-acetylmuramoyl-L-alanine amidase-like"/>
    <property type="match status" value="1"/>
</dbReference>
<evidence type="ECO:0000256" key="3">
    <source>
        <dbReference type="ARBA" id="ARBA00007553"/>
    </source>
</evidence>
<evidence type="ECO:0000256" key="2">
    <source>
        <dbReference type="ARBA" id="ARBA00001947"/>
    </source>
</evidence>
<evidence type="ECO:0000256" key="13">
    <source>
        <dbReference type="ARBA" id="ARBA00047204"/>
    </source>
</evidence>
<organism evidence="16">
    <name type="scientific">uncultured Caudovirales phage</name>
    <dbReference type="NCBI Taxonomy" id="2100421"/>
    <lineage>
        <taxon>Viruses</taxon>
        <taxon>Duplodnaviria</taxon>
        <taxon>Heunggongvirae</taxon>
        <taxon>Uroviricota</taxon>
        <taxon>Caudoviricetes</taxon>
        <taxon>Peduoviridae</taxon>
        <taxon>Maltschvirus</taxon>
        <taxon>Maltschvirus maltsch</taxon>
    </lineage>
</organism>
<keyword evidence="8" id="KW-0479">Metal-binding</keyword>
<gene>
    <name evidence="16" type="ORF">10S13_40</name>
</gene>
<dbReference type="GO" id="GO:0006508">
    <property type="term" value="P:proteolysis"/>
    <property type="evidence" value="ECO:0007669"/>
    <property type="project" value="UniProtKB-KW"/>
</dbReference>
<evidence type="ECO:0000256" key="12">
    <source>
        <dbReference type="ARBA" id="ARBA00042615"/>
    </source>
</evidence>
<dbReference type="SMART" id="SM00644">
    <property type="entry name" value="Ami_2"/>
    <property type="match status" value="1"/>
</dbReference>
<dbReference type="EC" id="3.5.1.28" evidence="4"/>
<evidence type="ECO:0000256" key="5">
    <source>
        <dbReference type="ARBA" id="ARBA00022529"/>
    </source>
</evidence>
<dbReference type="Pfam" id="PF05257">
    <property type="entry name" value="CHAP"/>
    <property type="match status" value="1"/>
</dbReference>
<evidence type="ECO:0000256" key="1">
    <source>
        <dbReference type="ARBA" id="ARBA00001561"/>
    </source>
</evidence>
<evidence type="ECO:0000256" key="4">
    <source>
        <dbReference type="ARBA" id="ARBA00011901"/>
    </source>
</evidence>
<evidence type="ECO:0000256" key="6">
    <source>
        <dbReference type="ARBA" id="ARBA00022638"/>
    </source>
</evidence>
<protein>
    <recommendedName>
        <fullName evidence="12">N-acetylmuramoyl-L-alanine amidase</fullName>
        <ecNumber evidence="4">3.5.1.28</ecNumber>
    </recommendedName>
    <alternativeName>
        <fullName evidence="13">D-alanyl-glycyl endopeptidase</fullName>
    </alternativeName>
    <alternativeName>
        <fullName evidence="12">N-acetylmuramoyl-L-alanine amidase</fullName>
    </alternativeName>
</protein>
<dbReference type="InterPro" id="IPR002502">
    <property type="entry name" value="Amidase_domain"/>
</dbReference>
<dbReference type="InterPro" id="IPR007921">
    <property type="entry name" value="CHAP_dom"/>
</dbReference>
<dbReference type="SUPFAM" id="SSF54001">
    <property type="entry name" value="Cysteine proteinases"/>
    <property type="match status" value="1"/>
</dbReference>
<feature type="domain" description="SH3b" evidence="15">
    <location>
        <begin position="394"/>
        <end position="462"/>
    </location>
</feature>
<dbReference type="GO" id="GO:0008233">
    <property type="term" value="F:peptidase activity"/>
    <property type="evidence" value="ECO:0007669"/>
    <property type="project" value="UniProtKB-KW"/>
</dbReference>
<dbReference type="Gene3D" id="3.90.1720.10">
    <property type="entry name" value="endopeptidase domain like (from Nostoc punctiforme)"/>
    <property type="match status" value="1"/>
</dbReference>
<dbReference type="CDD" id="cd06583">
    <property type="entry name" value="PGRP"/>
    <property type="match status" value="1"/>
</dbReference>